<dbReference type="SUPFAM" id="SSF53448">
    <property type="entry name" value="Nucleotide-diphospho-sugar transferases"/>
    <property type="match status" value="1"/>
</dbReference>
<organism evidence="3 4">
    <name type="scientific">Romanomermis culicivorax</name>
    <name type="common">Nematode worm</name>
    <dbReference type="NCBI Taxonomy" id="13658"/>
    <lineage>
        <taxon>Eukaryota</taxon>
        <taxon>Metazoa</taxon>
        <taxon>Ecdysozoa</taxon>
        <taxon>Nematoda</taxon>
        <taxon>Enoplea</taxon>
        <taxon>Dorylaimia</taxon>
        <taxon>Mermithida</taxon>
        <taxon>Mermithoidea</taxon>
        <taxon>Mermithidae</taxon>
        <taxon>Romanomermis</taxon>
    </lineage>
</organism>
<dbReference type="Proteomes" id="UP000887565">
    <property type="component" value="Unplaced"/>
</dbReference>
<accession>A0A915L5B7</accession>
<dbReference type="Gene3D" id="3.90.550.10">
    <property type="entry name" value="Spore Coat Polysaccharide Biosynthesis Protein SpsA, Chain A"/>
    <property type="match status" value="1"/>
</dbReference>
<protein>
    <submittedName>
        <fullName evidence="4">Glycosyltransferase 2-like domain-containing protein</fullName>
    </submittedName>
</protein>
<evidence type="ECO:0000259" key="2">
    <source>
        <dbReference type="Pfam" id="PF00535"/>
    </source>
</evidence>
<reference evidence="4" key="1">
    <citation type="submission" date="2022-11" db="UniProtKB">
        <authorList>
            <consortium name="WormBaseParasite"/>
        </authorList>
    </citation>
    <scope>IDENTIFICATION</scope>
</reference>
<keyword evidence="3" id="KW-1185">Reference proteome</keyword>
<keyword evidence="1" id="KW-1015">Disulfide bond</keyword>
<dbReference type="PANTHER" id="PTHR11675">
    <property type="entry name" value="N-ACETYLGALACTOSAMINYLTRANSFERASE"/>
    <property type="match status" value="1"/>
</dbReference>
<proteinExistence type="predicted"/>
<sequence length="127" mass="14461">MNKKFEVAQSSRRRFTRVEIVHLANRSCLIRTRLTGAKIANEPTLIFLDAHIEVTVGRLEPIMARINENSLRRMSPFMGGSRNSTFANITSVNYDFYEDIFVGTSNLAKDFISRLFVTNSKISKNDA</sequence>
<evidence type="ECO:0000313" key="4">
    <source>
        <dbReference type="WBParaSite" id="nRc.2.0.1.t46239-RA"/>
    </source>
</evidence>
<feature type="domain" description="Glycosyltransferase 2-like" evidence="2">
    <location>
        <begin position="9"/>
        <end position="69"/>
    </location>
</feature>
<evidence type="ECO:0000256" key="1">
    <source>
        <dbReference type="ARBA" id="ARBA00023157"/>
    </source>
</evidence>
<evidence type="ECO:0000313" key="3">
    <source>
        <dbReference type="Proteomes" id="UP000887565"/>
    </source>
</evidence>
<dbReference type="InterPro" id="IPR001173">
    <property type="entry name" value="Glyco_trans_2-like"/>
</dbReference>
<dbReference type="AlphaFoldDB" id="A0A915L5B7"/>
<dbReference type="GO" id="GO:0004653">
    <property type="term" value="F:polypeptide N-acetylgalactosaminyltransferase activity"/>
    <property type="evidence" value="ECO:0007669"/>
    <property type="project" value="TreeGrafter"/>
</dbReference>
<dbReference type="GO" id="GO:0005794">
    <property type="term" value="C:Golgi apparatus"/>
    <property type="evidence" value="ECO:0007669"/>
    <property type="project" value="TreeGrafter"/>
</dbReference>
<dbReference type="WBParaSite" id="nRc.2.0.1.t46239-RA">
    <property type="protein sequence ID" value="nRc.2.0.1.t46239-RA"/>
    <property type="gene ID" value="nRc.2.0.1.g46239"/>
</dbReference>
<dbReference type="InterPro" id="IPR029044">
    <property type="entry name" value="Nucleotide-diphossugar_trans"/>
</dbReference>
<dbReference type="GO" id="GO:0006493">
    <property type="term" value="P:protein O-linked glycosylation"/>
    <property type="evidence" value="ECO:0007669"/>
    <property type="project" value="TreeGrafter"/>
</dbReference>
<name>A0A915L5B7_ROMCU</name>
<dbReference type="Pfam" id="PF00535">
    <property type="entry name" value="Glycos_transf_2"/>
    <property type="match status" value="1"/>
</dbReference>
<dbReference type="PANTHER" id="PTHR11675:SF101">
    <property type="entry name" value="POLYPEPTIDE N-ACETYLGALACTOSAMINYLTRANSFERASE 5"/>
    <property type="match status" value="1"/>
</dbReference>